<dbReference type="Pfam" id="PF01520">
    <property type="entry name" value="Amidase_3"/>
    <property type="match status" value="1"/>
</dbReference>
<dbReference type="Gene3D" id="2.30.30.40">
    <property type="entry name" value="SH3 Domains"/>
    <property type="match status" value="1"/>
</dbReference>
<proteinExistence type="predicted"/>
<keyword evidence="1" id="KW-0812">Transmembrane</keyword>
<dbReference type="Gene3D" id="3.40.630.40">
    <property type="entry name" value="Zn-dependent exopeptidases"/>
    <property type="match status" value="1"/>
</dbReference>
<dbReference type="GO" id="GO:0009253">
    <property type="term" value="P:peptidoglycan catabolic process"/>
    <property type="evidence" value="ECO:0007669"/>
    <property type="project" value="InterPro"/>
</dbReference>
<comment type="caution">
    <text evidence="3">The sequence shown here is derived from an EMBL/GenBank/DDBJ whole genome shotgun (WGS) entry which is preliminary data.</text>
</comment>
<dbReference type="RefSeq" id="WP_057906991.1">
    <property type="nucleotide sequence ID" value="NZ_AYYZ01000029.1"/>
</dbReference>
<reference evidence="3 4" key="1">
    <citation type="journal article" date="2015" name="Genome Announc.">
        <title>Expanding the biotechnology potential of lactobacilli through comparative genomics of 213 strains and associated genera.</title>
        <authorList>
            <person name="Sun Z."/>
            <person name="Harris H.M."/>
            <person name="McCann A."/>
            <person name="Guo C."/>
            <person name="Argimon S."/>
            <person name="Zhang W."/>
            <person name="Yang X."/>
            <person name="Jeffery I.B."/>
            <person name="Cooney J.C."/>
            <person name="Kagawa T.F."/>
            <person name="Liu W."/>
            <person name="Song Y."/>
            <person name="Salvetti E."/>
            <person name="Wrobel A."/>
            <person name="Rasinkangas P."/>
            <person name="Parkhill J."/>
            <person name="Rea M.C."/>
            <person name="O'Sullivan O."/>
            <person name="Ritari J."/>
            <person name="Douillard F.P."/>
            <person name="Paul Ross R."/>
            <person name="Yang R."/>
            <person name="Briner A.E."/>
            <person name="Felis G.E."/>
            <person name="de Vos W.M."/>
            <person name="Barrangou R."/>
            <person name="Klaenhammer T.R."/>
            <person name="Caufield P.W."/>
            <person name="Cui Y."/>
            <person name="Zhang H."/>
            <person name="O'Toole P.W."/>
        </authorList>
    </citation>
    <scope>NUCLEOTIDE SEQUENCE [LARGE SCALE GENOMIC DNA]</scope>
    <source>
        <strain evidence="3 4">DSM 20653</strain>
    </source>
</reference>
<sequence length="297" mass="33697">MKENNQLKVEDTFGFLWILLIGVALFLGYRTYTYMQQMPIETEDAALYQQPSVFAHKDRNLAKGSRVKVLKHKYNWVYVKTNEDQYGWMGTWMINSKYKNPVTKLSEATIVIDAGHGGTDSGALSTNGKKEEKTFTLRYAKQLQSKLKKAGARVYMTRDSNKTVSLSKRSELAEKVHADAFISFHFDSSPQDNSASGYTTYYYHKNNGSFRLAKDINSQLKSMGLDNRGVDFGNFLVLRDNTQPAVLLESGYINSDRDLSFIDDSTYQNKVTSDVVKGLQLYFEGKDENALIANDPN</sequence>
<evidence type="ECO:0000259" key="2">
    <source>
        <dbReference type="SMART" id="SM00646"/>
    </source>
</evidence>
<keyword evidence="1" id="KW-0472">Membrane</keyword>
<evidence type="ECO:0000313" key="3">
    <source>
        <dbReference type="EMBL" id="KRM51964.1"/>
    </source>
</evidence>
<evidence type="ECO:0000313" key="4">
    <source>
        <dbReference type="Proteomes" id="UP000051291"/>
    </source>
</evidence>
<dbReference type="GO" id="GO:0030288">
    <property type="term" value="C:outer membrane-bounded periplasmic space"/>
    <property type="evidence" value="ECO:0007669"/>
    <property type="project" value="TreeGrafter"/>
</dbReference>
<gene>
    <name evidence="3" type="ORF">FC64_GL001158</name>
</gene>
<keyword evidence="1" id="KW-1133">Transmembrane helix</keyword>
<dbReference type="CDD" id="cd02696">
    <property type="entry name" value="MurNAc-LAA"/>
    <property type="match status" value="1"/>
</dbReference>
<dbReference type="GO" id="GO:0008745">
    <property type="term" value="F:N-acetylmuramoyl-L-alanine amidase activity"/>
    <property type="evidence" value="ECO:0007669"/>
    <property type="project" value="InterPro"/>
</dbReference>
<dbReference type="SUPFAM" id="SSF53187">
    <property type="entry name" value="Zn-dependent exopeptidases"/>
    <property type="match status" value="1"/>
</dbReference>
<feature type="domain" description="MurNAc-LAA" evidence="2">
    <location>
        <begin position="170"/>
        <end position="280"/>
    </location>
</feature>
<dbReference type="SMART" id="SM00646">
    <property type="entry name" value="Ami_3"/>
    <property type="match status" value="1"/>
</dbReference>
<dbReference type="PATRIC" id="fig|1423820.4.peg.1183"/>
<dbReference type="PANTHER" id="PTHR30404:SF7">
    <property type="entry name" value="CELL WALL AMIDASE LYTH-RELATED"/>
    <property type="match status" value="1"/>
</dbReference>
<dbReference type="AlphaFoldDB" id="A0A0R1ZML2"/>
<keyword evidence="4" id="KW-1185">Reference proteome</keyword>
<dbReference type="Proteomes" id="UP000051291">
    <property type="component" value="Unassembled WGS sequence"/>
</dbReference>
<accession>A0A0R1ZML2</accession>
<dbReference type="STRING" id="1423820.FC64_GL001158"/>
<feature type="transmembrane region" description="Helical" evidence="1">
    <location>
        <begin position="12"/>
        <end position="29"/>
    </location>
</feature>
<dbReference type="EMBL" id="AYYZ01000029">
    <property type="protein sequence ID" value="KRM51964.1"/>
    <property type="molecule type" value="Genomic_DNA"/>
</dbReference>
<evidence type="ECO:0000256" key="1">
    <source>
        <dbReference type="SAM" id="Phobius"/>
    </source>
</evidence>
<dbReference type="InterPro" id="IPR002508">
    <property type="entry name" value="MurNAc-LAA_cat"/>
</dbReference>
<dbReference type="InterPro" id="IPR050695">
    <property type="entry name" value="N-acetylmuramoyl_amidase_3"/>
</dbReference>
<dbReference type="PANTHER" id="PTHR30404">
    <property type="entry name" value="N-ACETYLMURAMOYL-L-ALANINE AMIDASE"/>
    <property type="match status" value="1"/>
</dbReference>
<name>A0A0R1ZML2_9LACO</name>
<organism evidence="3 4">
    <name type="scientific">Ligilactobacillus araffinosus DSM 20653</name>
    <dbReference type="NCBI Taxonomy" id="1423820"/>
    <lineage>
        <taxon>Bacteria</taxon>
        <taxon>Bacillati</taxon>
        <taxon>Bacillota</taxon>
        <taxon>Bacilli</taxon>
        <taxon>Lactobacillales</taxon>
        <taxon>Lactobacillaceae</taxon>
        <taxon>Ligilactobacillus</taxon>
    </lineage>
</organism>
<protein>
    <submittedName>
        <fullName evidence="3">N-acetylmuramoyl-L-alanine amidase</fullName>
    </submittedName>
</protein>